<evidence type="ECO:0000256" key="4">
    <source>
        <dbReference type="ARBA" id="ARBA00022563"/>
    </source>
</evidence>
<evidence type="ECO:0000256" key="1">
    <source>
        <dbReference type="ARBA" id="ARBA00004903"/>
    </source>
</evidence>
<dbReference type="PANTHER" id="PTHR48069">
    <property type="entry name" value="DIHYDROFOLATE REDUCTASE"/>
    <property type="match status" value="1"/>
</dbReference>
<name>E5XSE0_SEGRC</name>
<dbReference type="RefSeq" id="WP_007470712.1">
    <property type="nucleotide sequence ID" value="NZ_KI391953.1"/>
</dbReference>
<evidence type="ECO:0000256" key="8">
    <source>
        <dbReference type="RuleBase" id="RU004474"/>
    </source>
</evidence>
<comment type="pathway">
    <text evidence="1 7">Cofactor biosynthesis; tetrahydrofolate biosynthesis; 5,6,7,8-tetrahydrofolate from 7,8-dihydrofolate: step 1/1.</text>
</comment>
<dbReference type="InterPro" id="IPR017925">
    <property type="entry name" value="DHFR_CS"/>
</dbReference>
<dbReference type="GO" id="GO:0046654">
    <property type="term" value="P:tetrahydrofolate biosynthetic process"/>
    <property type="evidence" value="ECO:0007669"/>
    <property type="project" value="UniProtKB-UniPathway"/>
</dbReference>
<evidence type="ECO:0000256" key="3">
    <source>
        <dbReference type="ARBA" id="ARBA00012856"/>
    </source>
</evidence>
<organism evidence="10 11">
    <name type="scientific">Segniliparus rugosus (strain ATCC BAA-974 / DSM 45345 / CCUG 50838 / CIP 108380 / JCM 13579 / CDC 945)</name>
    <dbReference type="NCBI Taxonomy" id="679197"/>
    <lineage>
        <taxon>Bacteria</taxon>
        <taxon>Bacillati</taxon>
        <taxon>Actinomycetota</taxon>
        <taxon>Actinomycetes</taxon>
        <taxon>Mycobacteriales</taxon>
        <taxon>Segniliparaceae</taxon>
        <taxon>Segniliparus</taxon>
    </lineage>
</organism>
<comment type="function">
    <text evidence="7">Key enzyme in folate metabolism. Catalyzes an essential reaction for de novo glycine and purine synthesis, and for DNA precursor synthesis.</text>
</comment>
<dbReference type="Proteomes" id="UP000004816">
    <property type="component" value="Unassembled WGS sequence"/>
</dbReference>
<protein>
    <recommendedName>
        <fullName evidence="3 7">Dihydrofolate reductase</fullName>
        <ecNumber evidence="3 7">1.5.1.3</ecNumber>
    </recommendedName>
</protein>
<accession>E5XSE0</accession>
<dbReference type="PROSITE" id="PS51330">
    <property type="entry name" value="DHFR_2"/>
    <property type="match status" value="1"/>
</dbReference>
<evidence type="ECO:0000256" key="5">
    <source>
        <dbReference type="ARBA" id="ARBA00022857"/>
    </source>
</evidence>
<dbReference type="PRINTS" id="PR00070">
    <property type="entry name" value="DHFR"/>
</dbReference>
<dbReference type="SUPFAM" id="SSF53597">
    <property type="entry name" value="Dihydrofolate reductase-like"/>
    <property type="match status" value="1"/>
</dbReference>
<keyword evidence="11" id="KW-1185">Reference proteome</keyword>
<dbReference type="GO" id="GO:0005829">
    <property type="term" value="C:cytosol"/>
    <property type="evidence" value="ECO:0007669"/>
    <property type="project" value="TreeGrafter"/>
</dbReference>
<evidence type="ECO:0000313" key="11">
    <source>
        <dbReference type="Proteomes" id="UP000004816"/>
    </source>
</evidence>
<dbReference type="GO" id="GO:0046655">
    <property type="term" value="P:folic acid metabolic process"/>
    <property type="evidence" value="ECO:0007669"/>
    <property type="project" value="TreeGrafter"/>
</dbReference>
<dbReference type="EMBL" id="ACZI02000002">
    <property type="protein sequence ID" value="EFV12721.1"/>
    <property type="molecule type" value="Genomic_DNA"/>
</dbReference>
<comment type="catalytic activity">
    <reaction evidence="7">
        <text>(6S)-5,6,7,8-tetrahydrofolate + NADP(+) = 7,8-dihydrofolate + NADPH + H(+)</text>
        <dbReference type="Rhea" id="RHEA:15009"/>
        <dbReference type="ChEBI" id="CHEBI:15378"/>
        <dbReference type="ChEBI" id="CHEBI:57451"/>
        <dbReference type="ChEBI" id="CHEBI:57453"/>
        <dbReference type="ChEBI" id="CHEBI:57783"/>
        <dbReference type="ChEBI" id="CHEBI:58349"/>
        <dbReference type="EC" id="1.5.1.3"/>
    </reaction>
</comment>
<evidence type="ECO:0000256" key="2">
    <source>
        <dbReference type="ARBA" id="ARBA00009539"/>
    </source>
</evidence>
<dbReference type="PIRSF" id="PIRSF000194">
    <property type="entry name" value="DHFR"/>
    <property type="match status" value="1"/>
</dbReference>
<dbReference type="Gene3D" id="3.40.430.10">
    <property type="entry name" value="Dihydrofolate Reductase, subunit A"/>
    <property type="match status" value="1"/>
</dbReference>
<dbReference type="EC" id="1.5.1.3" evidence="3 7"/>
<gene>
    <name evidence="10" type="ORF">HMPREF9336_02412</name>
</gene>
<evidence type="ECO:0000256" key="7">
    <source>
        <dbReference type="PIRNR" id="PIRNR000194"/>
    </source>
</evidence>
<comment type="similarity">
    <text evidence="2 7 8">Belongs to the dihydrofolate reductase family.</text>
</comment>
<dbReference type="eggNOG" id="COG0262">
    <property type="taxonomic scope" value="Bacteria"/>
</dbReference>
<dbReference type="CDD" id="cd00209">
    <property type="entry name" value="DHFR"/>
    <property type="match status" value="1"/>
</dbReference>
<evidence type="ECO:0000313" key="10">
    <source>
        <dbReference type="EMBL" id="EFV12721.1"/>
    </source>
</evidence>
<dbReference type="STRING" id="679197.HMPREF9336_02412"/>
<reference evidence="10 11" key="1">
    <citation type="journal article" date="2011" name="Stand. Genomic Sci.">
        <title>High quality draft genome sequence of Segniliparus rugosus CDC 945(T)= (ATCC BAA-974(T)).</title>
        <authorList>
            <person name="Earl A.M."/>
            <person name="Desjardins C.A."/>
            <person name="Fitzgerald M.G."/>
            <person name="Arachchi H.M."/>
            <person name="Zeng Q."/>
            <person name="Mehta T."/>
            <person name="Griggs A."/>
            <person name="Birren B.W."/>
            <person name="Toney N.C."/>
            <person name="Carr J."/>
            <person name="Posey J."/>
            <person name="Butler W.R."/>
        </authorList>
    </citation>
    <scope>NUCLEOTIDE SEQUENCE [LARGE SCALE GENOMIC DNA]</scope>
    <source>
        <strain evidence="11">ATCC BAA-974 / DSM 45345 / CCUG 50838 / CIP 108380 / JCM 13579 / CDC 945</strain>
    </source>
</reference>
<proteinExistence type="inferred from homology"/>
<dbReference type="InterPro" id="IPR012259">
    <property type="entry name" value="DHFR"/>
</dbReference>
<dbReference type="GO" id="GO:0046452">
    <property type="term" value="P:dihydrofolate metabolic process"/>
    <property type="evidence" value="ECO:0007669"/>
    <property type="project" value="TreeGrafter"/>
</dbReference>
<dbReference type="GO" id="GO:0004146">
    <property type="term" value="F:dihydrofolate reductase activity"/>
    <property type="evidence" value="ECO:0007669"/>
    <property type="project" value="UniProtKB-EC"/>
</dbReference>
<keyword evidence="6 7" id="KW-0560">Oxidoreductase</keyword>
<sequence>MTVGVVWAQGRNGVIGIDGELPWSIPEDMRRFRQLTVGHTVVMGRRTWDSLPEQFRPLPKRTNVVLSRDRAFSAEGAQVEHDIVSATAPGRAGETVWVIGGGEVYAKAVHLASVAEITEVDFEVEGDAYAPQLAVGWRVVKEGPWQYSESGLRYRFTTFQRA</sequence>
<keyword evidence="4 7" id="KW-0554">One-carbon metabolism</keyword>
<dbReference type="OrthoDB" id="9804315at2"/>
<dbReference type="PROSITE" id="PS00075">
    <property type="entry name" value="DHFR_1"/>
    <property type="match status" value="1"/>
</dbReference>
<dbReference type="HOGENOM" id="CLU_043966_5_0_11"/>
<dbReference type="Pfam" id="PF00186">
    <property type="entry name" value="DHFR_1"/>
    <property type="match status" value="1"/>
</dbReference>
<comment type="caution">
    <text evidence="10">The sequence shown here is derived from an EMBL/GenBank/DDBJ whole genome shotgun (WGS) entry which is preliminary data.</text>
</comment>
<dbReference type="PANTHER" id="PTHR48069:SF3">
    <property type="entry name" value="DIHYDROFOLATE REDUCTASE"/>
    <property type="match status" value="1"/>
</dbReference>
<dbReference type="InterPro" id="IPR024072">
    <property type="entry name" value="DHFR-like_dom_sf"/>
</dbReference>
<evidence type="ECO:0000256" key="6">
    <source>
        <dbReference type="ARBA" id="ARBA00023002"/>
    </source>
</evidence>
<dbReference type="UniPathway" id="UPA00077">
    <property type="reaction ID" value="UER00158"/>
</dbReference>
<feature type="domain" description="DHFR" evidence="9">
    <location>
        <begin position="2"/>
        <end position="161"/>
    </location>
</feature>
<dbReference type="GO" id="GO:0050661">
    <property type="term" value="F:NADP binding"/>
    <property type="evidence" value="ECO:0007669"/>
    <property type="project" value="InterPro"/>
</dbReference>
<dbReference type="InterPro" id="IPR001796">
    <property type="entry name" value="DHFR_dom"/>
</dbReference>
<dbReference type="AlphaFoldDB" id="E5XSE0"/>
<evidence type="ECO:0000259" key="9">
    <source>
        <dbReference type="PROSITE" id="PS51330"/>
    </source>
</evidence>
<dbReference type="GO" id="GO:0006730">
    <property type="term" value="P:one-carbon metabolic process"/>
    <property type="evidence" value="ECO:0007669"/>
    <property type="project" value="UniProtKB-KW"/>
</dbReference>
<keyword evidence="5 7" id="KW-0521">NADP</keyword>